<name>A0AAU2GS01_9ACTN</name>
<proteinExistence type="predicted"/>
<protein>
    <submittedName>
        <fullName evidence="2">Uncharacterized protein</fullName>
    </submittedName>
</protein>
<accession>A0AAU2GS01</accession>
<evidence type="ECO:0000313" key="2">
    <source>
        <dbReference type="EMBL" id="WTU38099.1"/>
    </source>
</evidence>
<sequence>MRGYGGQGQVAVGDVTGAGHPRERGIRSSGAWSSSSVWAVTTASKNSTYSAC</sequence>
<dbReference type="EMBL" id="CP108253">
    <property type="protein sequence ID" value="WTU45260.1"/>
    <property type="molecule type" value="Genomic_DNA"/>
</dbReference>
<gene>
    <name evidence="2" type="ORF">OHV25_00105</name>
    <name evidence="3" type="ORF">OHV25_39735</name>
</gene>
<dbReference type="EMBL" id="CP108253">
    <property type="protein sequence ID" value="WTU38099.1"/>
    <property type="molecule type" value="Genomic_DNA"/>
</dbReference>
<feature type="region of interest" description="Disordered" evidence="1">
    <location>
        <begin position="1"/>
        <end position="34"/>
    </location>
</feature>
<reference evidence="2" key="1">
    <citation type="submission" date="2022-10" db="EMBL/GenBank/DDBJ databases">
        <title>The complete genomes of actinobacterial strains from the NBC collection.</title>
        <authorList>
            <person name="Joergensen T.S."/>
            <person name="Alvarez Arevalo M."/>
            <person name="Sterndorff E.B."/>
            <person name="Faurdal D."/>
            <person name="Vuksanovic O."/>
            <person name="Mourched A.-S."/>
            <person name="Charusanti P."/>
            <person name="Shaw S."/>
            <person name="Blin K."/>
            <person name="Weber T."/>
        </authorList>
    </citation>
    <scope>NUCLEOTIDE SEQUENCE</scope>
    <source>
        <strain evidence="2">NBC_00060</strain>
    </source>
</reference>
<evidence type="ECO:0000256" key="1">
    <source>
        <dbReference type="SAM" id="MobiDB-lite"/>
    </source>
</evidence>
<evidence type="ECO:0000313" key="3">
    <source>
        <dbReference type="EMBL" id="WTU45260.1"/>
    </source>
</evidence>
<dbReference type="AlphaFoldDB" id="A0AAU2GS01"/>
<organism evidence="2">
    <name type="scientific">Streptomyces sp. NBC_00060</name>
    <dbReference type="NCBI Taxonomy" id="2975636"/>
    <lineage>
        <taxon>Bacteria</taxon>
        <taxon>Bacillati</taxon>
        <taxon>Actinomycetota</taxon>
        <taxon>Actinomycetes</taxon>
        <taxon>Kitasatosporales</taxon>
        <taxon>Streptomycetaceae</taxon>
        <taxon>Streptomyces</taxon>
    </lineage>
</organism>